<evidence type="ECO:0000256" key="14">
    <source>
        <dbReference type="PIRNR" id="PIRNR000167"/>
    </source>
</evidence>
<evidence type="ECO:0000256" key="3">
    <source>
        <dbReference type="ARBA" id="ARBA00005493"/>
    </source>
</evidence>
<evidence type="ECO:0000256" key="11">
    <source>
        <dbReference type="ARBA" id="ARBA00023014"/>
    </source>
</evidence>
<dbReference type="InterPro" id="IPR013785">
    <property type="entry name" value="Aldolase_TIM"/>
</dbReference>
<dbReference type="PIRSF" id="PIRSF000167">
    <property type="entry name" value="HemN"/>
    <property type="match status" value="1"/>
</dbReference>
<feature type="domain" description="Radical SAM core" evidence="17">
    <location>
        <begin position="45"/>
        <end position="279"/>
    </location>
</feature>
<keyword evidence="12 14" id="KW-0627">Porphyrin biosynthesis</keyword>
<dbReference type="Gene3D" id="3.20.20.70">
    <property type="entry name" value="Aldolase class I"/>
    <property type="match status" value="1"/>
</dbReference>
<dbReference type="PANTHER" id="PTHR13932:SF6">
    <property type="entry name" value="OXYGEN-INDEPENDENT COPROPORPHYRINOGEN III OXIDASE"/>
    <property type="match status" value="1"/>
</dbReference>
<evidence type="ECO:0000256" key="12">
    <source>
        <dbReference type="ARBA" id="ARBA00023244"/>
    </source>
</evidence>
<dbReference type="OrthoDB" id="9808022at2"/>
<evidence type="ECO:0000313" key="18">
    <source>
        <dbReference type="EMBL" id="SFR38538.1"/>
    </source>
</evidence>
<dbReference type="InterPro" id="IPR006638">
    <property type="entry name" value="Elp3/MiaA/NifB-like_rSAM"/>
</dbReference>
<feature type="binding site" evidence="15">
    <location>
        <position position="171"/>
    </location>
    <ligand>
        <name>S-adenosyl-L-methionine</name>
        <dbReference type="ChEBI" id="CHEBI:59789"/>
        <label>2</label>
    </ligand>
</feature>
<dbReference type="Pfam" id="PF04055">
    <property type="entry name" value="Radical_SAM"/>
    <property type="match status" value="1"/>
</dbReference>
<dbReference type="CDD" id="cd01335">
    <property type="entry name" value="Radical_SAM"/>
    <property type="match status" value="1"/>
</dbReference>
<evidence type="ECO:0000259" key="17">
    <source>
        <dbReference type="PROSITE" id="PS51918"/>
    </source>
</evidence>
<feature type="binding site" evidence="15">
    <location>
        <position position="242"/>
    </location>
    <ligand>
        <name>S-adenosyl-L-methionine</name>
        <dbReference type="ChEBI" id="CHEBI:59789"/>
        <label>2</label>
    </ligand>
</feature>
<dbReference type="Pfam" id="PF06969">
    <property type="entry name" value="HemN_C"/>
    <property type="match status" value="1"/>
</dbReference>
<dbReference type="RefSeq" id="WP_090197743.1">
    <property type="nucleotide sequence ID" value="NZ_FOYP01000001.1"/>
</dbReference>
<dbReference type="InterPro" id="IPR004558">
    <property type="entry name" value="Coprogen_oxidase_HemN"/>
</dbReference>
<dbReference type="InterPro" id="IPR007197">
    <property type="entry name" value="rSAM"/>
</dbReference>
<keyword evidence="9 14" id="KW-0560">Oxidoreductase</keyword>
<dbReference type="NCBIfam" id="TIGR00538">
    <property type="entry name" value="hemN"/>
    <property type="match status" value="1"/>
</dbReference>
<comment type="catalytic activity">
    <reaction evidence="13 14">
        <text>coproporphyrinogen III + 2 S-adenosyl-L-methionine = protoporphyrinogen IX + 2 5'-deoxyadenosine + 2 L-methionine + 2 CO2</text>
        <dbReference type="Rhea" id="RHEA:15425"/>
        <dbReference type="ChEBI" id="CHEBI:16526"/>
        <dbReference type="ChEBI" id="CHEBI:17319"/>
        <dbReference type="ChEBI" id="CHEBI:57307"/>
        <dbReference type="ChEBI" id="CHEBI:57309"/>
        <dbReference type="ChEBI" id="CHEBI:57844"/>
        <dbReference type="ChEBI" id="CHEBI:59789"/>
        <dbReference type="EC" id="1.3.98.3"/>
    </reaction>
</comment>
<dbReference type="UniPathway" id="UPA00251">
    <property type="reaction ID" value="UER00323"/>
</dbReference>
<reference evidence="19" key="1">
    <citation type="submission" date="2016-10" db="EMBL/GenBank/DDBJ databases">
        <authorList>
            <person name="Varghese N."/>
            <person name="Submissions S."/>
        </authorList>
    </citation>
    <scope>NUCLEOTIDE SEQUENCE [LARGE SCALE GENOMIC DNA]</scope>
    <source>
        <strain evidence="19">DSM 26879</strain>
    </source>
</reference>
<comment type="subcellular location">
    <subcellularLocation>
        <location evidence="1 14">Cytoplasm</location>
    </subcellularLocation>
</comment>
<evidence type="ECO:0000256" key="9">
    <source>
        <dbReference type="ARBA" id="ARBA00023002"/>
    </source>
</evidence>
<dbReference type="SFLD" id="SFLDG01065">
    <property type="entry name" value="anaerobic_coproporphyrinogen-I"/>
    <property type="match status" value="1"/>
</dbReference>
<keyword evidence="5 14" id="KW-0004">4Fe-4S</keyword>
<sequence length="449" mass="48901">MENIARLRERGLFDARVPRYTSYPPATAFRAQVDATFQRDCLGKLDPATPVSVYVHIPFCERLCWFCACRTQGTTTLAPVETYLTYLRAELELLRDSLPAGIRMGELHWGGGTPTILPPDMIRTLAAAIFDVFPPTDDLRFSVEIDPTLVDADKITALADMGMTRASIGIQDFAPDVQAAIGREQSYAATRTCVDALRAAGITSLNADLVYGLPFQTADKLADTIAKVRALEPDRIALFGYAHVPNFAKRQKLIPESALPAEEDRYHLAQQAARAFTAAGYTAIGIDHFGKPEDSLTRAHHTGHLRRNFQGYTDDSCPTLIGIGASSISQFAQGYVQNAAATAAYTQRIESGILAGHRGYALTSEDQTRAAAINMLMCNFAIDLDLLNARAGADALAPVHAAILQDFAGHVVQEGQHLRITPEGRPLTRIIAQRYDGFTDIAAQYSQAS</sequence>
<evidence type="ECO:0000256" key="6">
    <source>
        <dbReference type="ARBA" id="ARBA00022490"/>
    </source>
</evidence>
<dbReference type="Proteomes" id="UP000199478">
    <property type="component" value="Unassembled WGS sequence"/>
</dbReference>
<keyword evidence="19" id="KW-1185">Reference proteome</keyword>
<dbReference type="GO" id="GO:0051539">
    <property type="term" value="F:4 iron, 4 sulfur cluster binding"/>
    <property type="evidence" value="ECO:0007669"/>
    <property type="project" value="UniProtKB-KW"/>
</dbReference>
<evidence type="ECO:0000256" key="7">
    <source>
        <dbReference type="ARBA" id="ARBA00022691"/>
    </source>
</evidence>
<dbReference type="STRING" id="390270.SAMN04488005_1247"/>
<dbReference type="SFLD" id="SFLDS00029">
    <property type="entry name" value="Radical_SAM"/>
    <property type="match status" value="1"/>
</dbReference>
<evidence type="ECO:0000256" key="5">
    <source>
        <dbReference type="ARBA" id="ARBA00022485"/>
    </source>
</evidence>
<evidence type="ECO:0000256" key="13">
    <source>
        <dbReference type="ARBA" id="ARBA00048321"/>
    </source>
</evidence>
<keyword evidence="8 14" id="KW-0479">Metal-binding</keyword>
<dbReference type="PANTHER" id="PTHR13932">
    <property type="entry name" value="COPROPORPHYRINIGEN III OXIDASE"/>
    <property type="match status" value="1"/>
</dbReference>
<feature type="binding site" evidence="15">
    <location>
        <position position="208"/>
    </location>
    <ligand>
        <name>S-adenosyl-L-methionine</name>
        <dbReference type="ChEBI" id="CHEBI:59789"/>
        <label>2</label>
    </ligand>
</feature>
<dbReference type="Gene3D" id="1.10.10.920">
    <property type="match status" value="1"/>
</dbReference>
<dbReference type="SMART" id="SM00729">
    <property type="entry name" value="Elp3"/>
    <property type="match status" value="1"/>
</dbReference>
<accession>A0A1I6G8N6</accession>
<dbReference type="InterPro" id="IPR034505">
    <property type="entry name" value="Coproporphyrinogen-III_oxidase"/>
</dbReference>
<dbReference type="GO" id="GO:0051989">
    <property type="term" value="F:coproporphyrinogen dehydrogenase activity"/>
    <property type="evidence" value="ECO:0007669"/>
    <property type="project" value="UniProtKB-EC"/>
</dbReference>
<dbReference type="SUPFAM" id="SSF102114">
    <property type="entry name" value="Radical SAM enzymes"/>
    <property type="match status" value="1"/>
</dbReference>
<feature type="binding site" evidence="15">
    <location>
        <position position="328"/>
    </location>
    <ligand>
        <name>S-adenosyl-L-methionine</name>
        <dbReference type="ChEBI" id="CHEBI:59789"/>
        <label>1</label>
    </ligand>
</feature>
<evidence type="ECO:0000256" key="15">
    <source>
        <dbReference type="PIRSR" id="PIRSR000167-1"/>
    </source>
</evidence>
<feature type="binding site" evidence="15">
    <location>
        <position position="54"/>
    </location>
    <ligand>
        <name>S-adenosyl-L-methionine</name>
        <dbReference type="ChEBI" id="CHEBI:59789"/>
        <label>1</label>
    </ligand>
</feature>
<evidence type="ECO:0000313" key="19">
    <source>
        <dbReference type="Proteomes" id="UP000199478"/>
    </source>
</evidence>
<dbReference type="PROSITE" id="PS51918">
    <property type="entry name" value="RADICAL_SAM"/>
    <property type="match status" value="1"/>
</dbReference>
<feature type="binding site" evidence="15">
    <location>
        <position position="111"/>
    </location>
    <ligand>
        <name>S-adenosyl-L-methionine</name>
        <dbReference type="ChEBI" id="CHEBI:59789"/>
        <label>1</label>
    </ligand>
</feature>
<dbReference type="EMBL" id="FOYP01000001">
    <property type="protein sequence ID" value="SFR38538.1"/>
    <property type="molecule type" value="Genomic_DNA"/>
</dbReference>
<keyword evidence="11 14" id="KW-0411">Iron-sulfur</keyword>
<comment type="similarity">
    <text evidence="3 14">Belongs to the anaerobic coproporphyrinogen-III oxidase family.</text>
</comment>
<dbReference type="GO" id="GO:0005737">
    <property type="term" value="C:cytoplasm"/>
    <property type="evidence" value="ECO:0007669"/>
    <property type="project" value="UniProtKB-SubCell"/>
</dbReference>
<feature type="binding site" evidence="15">
    <location>
        <begin position="66"/>
        <end position="68"/>
    </location>
    <ligand>
        <name>S-adenosyl-L-methionine</name>
        <dbReference type="ChEBI" id="CHEBI:59789"/>
        <label>2</label>
    </ligand>
</feature>
<dbReference type="GO" id="GO:0004109">
    <property type="term" value="F:coproporphyrinogen oxidase activity"/>
    <property type="evidence" value="ECO:0007669"/>
    <property type="project" value="InterPro"/>
</dbReference>
<organism evidence="18 19">
    <name type="scientific">Yoonia tamlensis</name>
    <dbReference type="NCBI Taxonomy" id="390270"/>
    <lineage>
        <taxon>Bacteria</taxon>
        <taxon>Pseudomonadati</taxon>
        <taxon>Pseudomonadota</taxon>
        <taxon>Alphaproteobacteria</taxon>
        <taxon>Rhodobacterales</taxon>
        <taxon>Paracoccaceae</taxon>
        <taxon>Yoonia</taxon>
    </lineage>
</organism>
<dbReference type="InterPro" id="IPR010723">
    <property type="entry name" value="HemN_C"/>
</dbReference>
<feature type="binding site" evidence="15">
    <location>
        <position position="183"/>
    </location>
    <ligand>
        <name>S-adenosyl-L-methionine</name>
        <dbReference type="ChEBI" id="CHEBI:59789"/>
        <label>2</label>
    </ligand>
</feature>
<feature type="binding site" evidence="15">
    <location>
        <position position="144"/>
    </location>
    <ligand>
        <name>S-adenosyl-L-methionine</name>
        <dbReference type="ChEBI" id="CHEBI:59789"/>
        <label>1</label>
    </ligand>
</feature>
<name>A0A1I6G8N6_9RHOB</name>
<dbReference type="InterPro" id="IPR058240">
    <property type="entry name" value="rSAM_sf"/>
</dbReference>
<evidence type="ECO:0000256" key="1">
    <source>
        <dbReference type="ARBA" id="ARBA00004496"/>
    </source>
</evidence>
<protein>
    <recommendedName>
        <fullName evidence="14">Coproporphyrinogen-III oxidase</fullName>
        <ecNumber evidence="14">1.3.98.3</ecNumber>
    </recommendedName>
</protein>
<dbReference type="AlphaFoldDB" id="A0A1I6G8N6"/>
<keyword evidence="10 14" id="KW-0408">Iron</keyword>
<dbReference type="GO" id="GO:0046872">
    <property type="term" value="F:metal ion binding"/>
    <property type="evidence" value="ECO:0007669"/>
    <property type="project" value="UniProtKB-KW"/>
</dbReference>
<evidence type="ECO:0000256" key="16">
    <source>
        <dbReference type="PIRSR" id="PIRSR000167-2"/>
    </source>
</evidence>
<feature type="binding site" evidence="16">
    <location>
        <position position="60"/>
    </location>
    <ligand>
        <name>[4Fe-4S] cluster</name>
        <dbReference type="ChEBI" id="CHEBI:49883"/>
        <note>4Fe-4S-S-AdoMet</note>
    </ligand>
</feature>
<feature type="binding site" evidence="16">
    <location>
        <position position="67"/>
    </location>
    <ligand>
        <name>[4Fe-4S] cluster</name>
        <dbReference type="ChEBI" id="CHEBI:49883"/>
        <note>4Fe-4S-S-AdoMet</note>
    </ligand>
</feature>
<dbReference type="EC" id="1.3.98.3" evidence="14"/>
<gene>
    <name evidence="18" type="ORF">SAMN04488005_1247</name>
</gene>
<keyword evidence="7 14" id="KW-0949">S-adenosyl-L-methionine</keyword>
<comment type="subunit">
    <text evidence="4">Monomer.</text>
</comment>
<proteinExistence type="inferred from homology"/>
<evidence type="ECO:0000256" key="10">
    <source>
        <dbReference type="ARBA" id="ARBA00023004"/>
    </source>
</evidence>
<comment type="pathway">
    <text evidence="2 14">Porphyrin-containing compound metabolism; protoporphyrin-IX biosynthesis; protoporphyrinogen-IX from coproporphyrinogen-III (AdoMet route): step 1/1.</text>
</comment>
<evidence type="ECO:0000256" key="4">
    <source>
        <dbReference type="ARBA" id="ARBA00011245"/>
    </source>
</evidence>
<dbReference type="GO" id="GO:0006782">
    <property type="term" value="P:protoporphyrinogen IX biosynthetic process"/>
    <property type="evidence" value="ECO:0007669"/>
    <property type="project" value="UniProtKB-UniPathway"/>
</dbReference>
<evidence type="ECO:0000256" key="2">
    <source>
        <dbReference type="ARBA" id="ARBA00004785"/>
    </source>
</evidence>
<evidence type="ECO:0000256" key="8">
    <source>
        <dbReference type="ARBA" id="ARBA00022723"/>
    </source>
</evidence>
<comment type="cofactor">
    <cofactor evidence="14 16">
        <name>[4Fe-4S] cluster</name>
        <dbReference type="ChEBI" id="CHEBI:49883"/>
    </cofactor>
    <text evidence="14 16">Binds 1 [4Fe-4S] cluster. The cluster is coordinated with 3 cysteines and an exchangeable S-adenosyl-L-methionine.</text>
</comment>
<keyword evidence="6 14" id="KW-0963">Cytoplasm</keyword>
<feature type="binding site" evidence="16">
    <location>
        <position position="64"/>
    </location>
    <ligand>
        <name>[4Fe-4S] cluster</name>
        <dbReference type="ChEBI" id="CHEBI:49883"/>
        <note>4Fe-4S-S-AdoMet</note>
    </ligand>
</feature>
<feature type="binding site" evidence="15">
    <location>
        <begin position="112"/>
        <end position="113"/>
    </location>
    <ligand>
        <name>S-adenosyl-L-methionine</name>
        <dbReference type="ChEBI" id="CHEBI:59789"/>
        <label>2</label>
    </ligand>
</feature>